<evidence type="ECO:0000313" key="2">
    <source>
        <dbReference type="EMBL" id="EFL92529.1"/>
    </source>
</evidence>
<feature type="chain" id="PRO_5003142817" description="CS1 type fimbrial major subunit" evidence="1">
    <location>
        <begin position="29"/>
        <end position="179"/>
    </location>
</feature>
<dbReference type="RefSeq" id="WP_006704241.1">
    <property type="nucleotide sequence ID" value="NZ_CAWLGB010000001.1"/>
</dbReference>
<evidence type="ECO:0000256" key="1">
    <source>
        <dbReference type="SAM" id="SignalP"/>
    </source>
</evidence>
<dbReference type="Pfam" id="PF04449">
    <property type="entry name" value="Fimbrial_CS1"/>
    <property type="match status" value="1"/>
</dbReference>
<accession>E0WQW9</accession>
<protein>
    <recommendedName>
        <fullName evidence="4">CS1 type fimbrial major subunit</fullName>
    </recommendedName>
</protein>
<name>E0WQW9_9ENTR</name>
<gene>
    <name evidence="2" type="ORF">REG_0321</name>
</gene>
<dbReference type="STRING" id="663321.REG_0321"/>
<keyword evidence="1" id="KW-0732">Signal</keyword>
<sequence length="179" mass="19231">MKKIITKNAPLFATAVLALSTLFTASHANSVENIQKQNLDIPLELKVPSDDFSVAARNGFSLGQSQEMAYDPIQKKLNPLTIPLLLKSKSGEIKASLNGDIKLINDLDPTKSIEMKASIGNVELKSTKSQDIGEKERNKIGSAVNLVISAKVPGEVAKLTSGYYQGTVSIMFEGDIAKA</sequence>
<dbReference type="GO" id="GO:0009289">
    <property type="term" value="C:pilus"/>
    <property type="evidence" value="ECO:0007669"/>
    <property type="project" value="InterPro"/>
</dbReference>
<dbReference type="Proteomes" id="UP000005726">
    <property type="component" value="Unassembled WGS sequence"/>
</dbReference>
<feature type="signal peptide" evidence="1">
    <location>
        <begin position="1"/>
        <end position="28"/>
    </location>
</feature>
<proteinExistence type="predicted"/>
<evidence type="ECO:0008006" key="4">
    <source>
        <dbReference type="Google" id="ProtNLM"/>
    </source>
</evidence>
<evidence type="ECO:0000313" key="3">
    <source>
        <dbReference type="Proteomes" id="UP000005726"/>
    </source>
</evidence>
<keyword evidence="3" id="KW-1185">Reference proteome</keyword>
<organism evidence="2 3">
    <name type="scientific">Candidatus Regiella insecticola LSR1</name>
    <dbReference type="NCBI Taxonomy" id="663321"/>
    <lineage>
        <taxon>Bacteria</taxon>
        <taxon>Pseudomonadati</taxon>
        <taxon>Pseudomonadota</taxon>
        <taxon>Gammaproteobacteria</taxon>
        <taxon>Enterobacterales</taxon>
        <taxon>Enterobacteriaceae</taxon>
        <taxon>aphid secondary symbionts</taxon>
        <taxon>Candidatus Regiella</taxon>
    </lineage>
</organism>
<dbReference type="Gene3D" id="2.60.40.2040">
    <property type="entry name" value="CFA/I fimbrial subunit E, pilin domain"/>
    <property type="match status" value="1"/>
</dbReference>
<reference evidence="2" key="1">
    <citation type="journal article" date="2009" name="Environ. Microbiol.">
        <title>Dynamics of genome evolution in facultative symbionts of aphids.</title>
        <authorList>
            <person name="Degnan P.H."/>
            <person name="Leonardo T.E."/>
            <person name="Cass B.N."/>
            <person name="Hurwitz B."/>
            <person name="Stern D."/>
            <person name="Gibbs R.A."/>
            <person name="Richards S."/>
            <person name="Moran N.A."/>
        </authorList>
    </citation>
    <scope>NUCLEOTIDE SEQUENCE [LARGE SCALE GENOMIC DNA]</scope>
    <source>
        <strain evidence="2">LSR1</strain>
    </source>
</reference>
<dbReference type="AlphaFoldDB" id="E0WQW9"/>
<dbReference type="InterPro" id="IPR007540">
    <property type="entry name" value="Fimbrial_CS1-type"/>
</dbReference>
<dbReference type="HOGENOM" id="CLU_1500895_0_0_6"/>
<dbReference type="EMBL" id="GL379589">
    <property type="protein sequence ID" value="EFL92529.1"/>
    <property type="molecule type" value="Genomic_DNA"/>
</dbReference>